<dbReference type="PANTHER" id="PTHR30482">
    <property type="entry name" value="HIGH-AFFINITY BRANCHED-CHAIN AMINO ACID TRANSPORT SYSTEM PERMEASE"/>
    <property type="match status" value="1"/>
</dbReference>
<keyword evidence="2" id="KW-1003">Cell membrane</keyword>
<proteinExistence type="predicted"/>
<keyword evidence="4 6" id="KW-1133">Transmembrane helix</keyword>
<feature type="transmembrane region" description="Helical" evidence="6">
    <location>
        <begin position="28"/>
        <end position="48"/>
    </location>
</feature>
<evidence type="ECO:0000256" key="2">
    <source>
        <dbReference type="ARBA" id="ARBA00022475"/>
    </source>
</evidence>
<feature type="transmembrane region" description="Helical" evidence="6">
    <location>
        <begin position="284"/>
        <end position="305"/>
    </location>
</feature>
<evidence type="ECO:0000313" key="8">
    <source>
        <dbReference type="Proteomes" id="UP000069935"/>
    </source>
</evidence>
<dbReference type="GO" id="GO:0005886">
    <property type="term" value="C:plasma membrane"/>
    <property type="evidence" value="ECO:0007669"/>
    <property type="project" value="UniProtKB-SubCell"/>
</dbReference>
<organism evidence="7 8">
    <name type="scientific">Azospirillum thiophilum</name>
    <dbReference type="NCBI Taxonomy" id="528244"/>
    <lineage>
        <taxon>Bacteria</taxon>
        <taxon>Pseudomonadati</taxon>
        <taxon>Pseudomonadota</taxon>
        <taxon>Alphaproteobacteria</taxon>
        <taxon>Rhodospirillales</taxon>
        <taxon>Azospirillaceae</taxon>
        <taxon>Azospirillum</taxon>
    </lineage>
</organism>
<dbReference type="KEGG" id="ati:AL072_17970"/>
<accession>A0AAC8W0P9</accession>
<gene>
    <name evidence="7" type="ORF">AL072_17970</name>
</gene>
<dbReference type="RefSeq" id="WP_045582921.1">
    <property type="nucleotide sequence ID" value="NZ_CP012402.1"/>
</dbReference>
<feature type="transmembrane region" description="Helical" evidence="6">
    <location>
        <begin position="55"/>
        <end position="75"/>
    </location>
</feature>
<keyword evidence="5 6" id="KW-0472">Membrane</keyword>
<protein>
    <submittedName>
        <fullName evidence="7">ABC transporter permease</fullName>
    </submittedName>
</protein>
<dbReference type="GO" id="GO:0015658">
    <property type="term" value="F:branched-chain amino acid transmembrane transporter activity"/>
    <property type="evidence" value="ECO:0007669"/>
    <property type="project" value="InterPro"/>
</dbReference>
<dbReference type="AlphaFoldDB" id="A0AAC8W0P9"/>
<dbReference type="Pfam" id="PF02653">
    <property type="entry name" value="BPD_transp_2"/>
    <property type="match status" value="1"/>
</dbReference>
<name>A0AAC8W0P9_9PROT</name>
<dbReference type="CDD" id="cd06581">
    <property type="entry name" value="TM_PBP1_LivM_like"/>
    <property type="match status" value="1"/>
</dbReference>
<reference evidence="7 8" key="2">
    <citation type="journal article" date="2016" name="Genome Announc.">
        <title>Complete Genome Sequence of a Strain of Azospirillum thiophilum Isolated from a Sulfide Spring.</title>
        <authorList>
            <person name="Fomenkov A."/>
            <person name="Vincze T."/>
            <person name="Grabovich M."/>
            <person name="Anton B.P."/>
            <person name="Dubinina G."/>
            <person name="Orlova M."/>
            <person name="Belousova E."/>
            <person name="Roberts R.J."/>
        </authorList>
    </citation>
    <scope>NUCLEOTIDE SEQUENCE [LARGE SCALE GENOMIC DNA]</scope>
    <source>
        <strain evidence="7 8">BV-S</strain>
    </source>
</reference>
<evidence type="ECO:0000256" key="6">
    <source>
        <dbReference type="SAM" id="Phobius"/>
    </source>
</evidence>
<dbReference type="Proteomes" id="UP000069935">
    <property type="component" value="Chromosome 2"/>
</dbReference>
<feature type="transmembrane region" description="Helical" evidence="6">
    <location>
        <begin position="112"/>
        <end position="138"/>
    </location>
</feature>
<evidence type="ECO:0000256" key="5">
    <source>
        <dbReference type="ARBA" id="ARBA00023136"/>
    </source>
</evidence>
<dbReference type="EMBL" id="CP012402">
    <property type="protein sequence ID" value="ALG72857.1"/>
    <property type="molecule type" value="Genomic_DNA"/>
</dbReference>
<feature type="transmembrane region" description="Helical" evidence="6">
    <location>
        <begin position="251"/>
        <end position="272"/>
    </location>
</feature>
<evidence type="ECO:0000256" key="1">
    <source>
        <dbReference type="ARBA" id="ARBA00004651"/>
    </source>
</evidence>
<comment type="subcellular location">
    <subcellularLocation>
        <location evidence="1">Cell membrane</location>
        <topology evidence="1">Multi-pass membrane protein</topology>
    </subcellularLocation>
</comment>
<feature type="transmembrane region" description="Helical" evidence="6">
    <location>
        <begin position="81"/>
        <end position="100"/>
    </location>
</feature>
<feature type="transmembrane region" description="Helical" evidence="6">
    <location>
        <begin position="210"/>
        <end position="231"/>
    </location>
</feature>
<evidence type="ECO:0000256" key="3">
    <source>
        <dbReference type="ARBA" id="ARBA00022692"/>
    </source>
</evidence>
<evidence type="ECO:0000256" key="4">
    <source>
        <dbReference type="ARBA" id="ARBA00022989"/>
    </source>
</evidence>
<dbReference type="InterPro" id="IPR001851">
    <property type="entry name" value="ABC_transp_permease"/>
</dbReference>
<evidence type="ECO:0000313" key="7">
    <source>
        <dbReference type="EMBL" id="ALG72857.1"/>
    </source>
</evidence>
<keyword evidence="3 6" id="KW-0812">Transmembrane</keyword>
<dbReference type="PANTHER" id="PTHR30482:SF10">
    <property type="entry name" value="HIGH-AFFINITY BRANCHED-CHAIN AMINO ACID TRANSPORT PROTEIN BRAE"/>
    <property type="match status" value="1"/>
</dbReference>
<feature type="transmembrane region" description="Helical" evidence="6">
    <location>
        <begin position="158"/>
        <end position="177"/>
    </location>
</feature>
<sequence length="337" mass="35149">MTARDLLPILVLLALAALLPLVVTSSPVLNFLVFMLIVALGAQGWNILGGFGGQFSFGHAAFFGTGAYVTAILQLRWGVNAWAGLALATAAGAAVGWGIGFLSFRSGLRGSYFALVTLAFAEVFRILANAASFTGGAAGLLIKLEVHPANLQFADRAVFYWLVLALVGAVLVLTRWIQRSRFGAQLVAVRENEDAAKALGVDSLRVKLRAIALSGGVTALAGCLYAQYFLYIDATIAYGSWISVELLLAPIIGGVGTVFGPVVGALTLHGLGEVAKQFAGRIPGIDLIVFGAVLVLAVAFARGGILGLLERLRDRGAGLLRPSSRSDAAKEPSNAGR</sequence>
<reference evidence="8" key="1">
    <citation type="submission" date="2015-08" db="EMBL/GenBank/DDBJ databases">
        <title>Complete Genome Sequence of Azospirillum thiophilum BV-S.</title>
        <authorList>
            <person name="Fomenkov A."/>
            <person name="Vincze T."/>
            <person name="Grabovich M."/>
            <person name="Dubinina G."/>
            <person name="Orlova M."/>
            <person name="Belousova E."/>
            <person name="Roberts R.J."/>
        </authorList>
    </citation>
    <scope>NUCLEOTIDE SEQUENCE [LARGE SCALE GENOMIC DNA]</scope>
    <source>
        <strain evidence="8">BV-S</strain>
    </source>
</reference>
<keyword evidence="8" id="KW-1185">Reference proteome</keyword>
<dbReference type="InterPro" id="IPR043428">
    <property type="entry name" value="LivM-like"/>
</dbReference>